<dbReference type="Proteomes" id="UP000829398">
    <property type="component" value="Chromosome 7"/>
</dbReference>
<keyword evidence="2" id="KW-1185">Reference proteome</keyword>
<protein>
    <submittedName>
        <fullName evidence="1">BTB/POZ domain-containing protein</fullName>
    </submittedName>
</protein>
<gene>
    <name evidence="1" type="ORF">KPL71_019803</name>
</gene>
<evidence type="ECO:0000313" key="1">
    <source>
        <dbReference type="EMBL" id="KAH9711595.1"/>
    </source>
</evidence>
<evidence type="ECO:0000313" key="2">
    <source>
        <dbReference type="Proteomes" id="UP000829398"/>
    </source>
</evidence>
<organism evidence="1 2">
    <name type="scientific">Citrus sinensis</name>
    <name type="common">Sweet orange</name>
    <name type="synonym">Citrus aurantium var. sinensis</name>
    <dbReference type="NCBI Taxonomy" id="2711"/>
    <lineage>
        <taxon>Eukaryota</taxon>
        <taxon>Viridiplantae</taxon>
        <taxon>Streptophyta</taxon>
        <taxon>Embryophyta</taxon>
        <taxon>Tracheophyta</taxon>
        <taxon>Spermatophyta</taxon>
        <taxon>Magnoliopsida</taxon>
        <taxon>eudicotyledons</taxon>
        <taxon>Gunneridae</taxon>
        <taxon>Pentapetalae</taxon>
        <taxon>rosids</taxon>
        <taxon>malvids</taxon>
        <taxon>Sapindales</taxon>
        <taxon>Rutaceae</taxon>
        <taxon>Aurantioideae</taxon>
        <taxon>Citrus</taxon>
    </lineage>
</organism>
<accession>A0ACB8J3V1</accession>
<sequence length="666" mass="74038">MAEIKLPRVEQGQTKIRNVPIAVTPEGFWCCPSPVVFQKTLKAQNPLNKPKSSSPPPKTTIQKKQNPLVEKKPTSTPLRPGFASDDPRSFGCDTPSISAANAVPERTSRPKLENMPRKVAIEFGEPGTSNIKVVLLGKQGFCVKLSVHKNVLIENSSFFANKLSEEQFGLSCLEIDDCEDVESYVETVGLMYCKDMKQRLMKQSVSRVLRVLKGTGWSAAVALSTLFLAVVGVTIFVQPSPIVHPVEMKYNDVIRAVVFSGLVMRSGAIVFKVEVAELLGFSLCIKSCLEYLEAVPWVGEEEEEKVVSSVLRLQGEGVGVSPVLKRVSSDVSNPPNDTLSHIMELVLKSNEERGRREMKSVVLKLLRENNSVPNNAGSADICSETIYTSCRSCLNSLVALFRQANEPEFADKSVHNKEPVVKQIVLEADNLSWLLEILAIRQAADEFALMWASQQELAALHSKIPVVTRYRISCITARLFVGIGRGELLPSKDTRQMLLQTWLQPLIDDYSWLQHGCRSFDRKVVEEGIGRTILTLPLEEQQSILLAWLGSFLKAGDNCPNLQRAFEVWWRRTFIRPYVDAQELMHTAINVKVHLRLALPVILVCLSGCFVVLKNGLAGSYPNLDSKIGKALKTAHSASSSTKVTFIFWIGVRILRSENPEIRSVE</sequence>
<comment type="caution">
    <text evidence="1">The sequence shown here is derived from an EMBL/GenBank/DDBJ whole genome shotgun (WGS) entry which is preliminary data.</text>
</comment>
<dbReference type="EMBL" id="CM039176">
    <property type="protein sequence ID" value="KAH9711595.1"/>
    <property type="molecule type" value="Genomic_DNA"/>
</dbReference>
<proteinExistence type="predicted"/>
<name>A0ACB8J3V1_CITSI</name>
<reference evidence="2" key="1">
    <citation type="journal article" date="2023" name="Hortic. Res.">
        <title>A chromosome-level phased genome enabling allele-level studies in sweet orange: a case study on citrus Huanglongbing tolerance.</title>
        <authorList>
            <person name="Wu B."/>
            <person name="Yu Q."/>
            <person name="Deng Z."/>
            <person name="Duan Y."/>
            <person name="Luo F."/>
            <person name="Gmitter F. Jr."/>
        </authorList>
    </citation>
    <scope>NUCLEOTIDE SEQUENCE [LARGE SCALE GENOMIC DNA]</scope>
    <source>
        <strain evidence="2">cv. Valencia</strain>
    </source>
</reference>